<sequence length="554" mass="65034">MKNSLVPINKTASIARFHKIETDGELIFQQFYYIFLYRFFYVFKFILSVLIILQLSCNTTSAIVYTFKGEEKIYPYSGAALAFERLIWQTCPPKPFSKSFWDVLVLIDLPFTLVFDTILLPVSFPYYLYVESGSPGSKSWYYKKWKEKLYTFIAKNSANDILNLTLEERDSRFEYQELLKSISRLEERVLHLQKKGIALNKDLQYLISISSNGKIDPGLQLKQHVEIVGIIYEQFREHPELESSYDRNLWGKYFEIVWRNFFSKGFLIRNPDVLKKILDEFSNKKDAAILFQEIASFYSEEEYDKQHFSYFVKSPSSQNSFESLETRSNLGFPIPKTNQEFWKNQIQILLELDRMIRRDFTHLKNSLDPVWEEAISSGVVSYNQTALEKVFQEFPKETKVSIGNIFKKVIDSNNLDSIQFVGRHISDFSIYFASDRDMILRVLGSPKILEKLLQAGLDPNRIYGYKKSVFVNDRWIDGIEEDTFLILCLEDSKETSISSLQLLLKYGAKTDLAVKRYSRGKDYLYSPHAVLENPDYDFSLKRKIFTEWTKKKVK</sequence>
<gene>
    <name evidence="2" type="ORF">LEP1GSC067_4054</name>
</gene>
<keyword evidence="1" id="KW-0472">Membrane</keyword>
<evidence type="ECO:0000313" key="2">
    <source>
        <dbReference type="EMBL" id="EMF43051.1"/>
    </source>
</evidence>
<proteinExistence type="predicted"/>
<evidence type="ECO:0000313" key="3">
    <source>
        <dbReference type="Proteomes" id="UP000011754"/>
    </source>
</evidence>
<feature type="transmembrane region" description="Helical" evidence="1">
    <location>
        <begin position="31"/>
        <end position="53"/>
    </location>
</feature>
<name>M3EYY0_LEPIR</name>
<protein>
    <submittedName>
        <fullName evidence="2">PF07119 family protein</fullName>
    </submittedName>
</protein>
<dbReference type="AntiFam" id="ANF00053">
    <property type="entry name" value="Translation of DNA repeat"/>
</dbReference>
<dbReference type="Pfam" id="PF07119">
    <property type="entry name" value="DUF1375"/>
    <property type="match status" value="1"/>
</dbReference>
<organism evidence="2 3">
    <name type="scientific">Leptospira interrogans serovar Lora str. TE 1992</name>
    <dbReference type="NCBI Taxonomy" id="1193028"/>
    <lineage>
        <taxon>Bacteria</taxon>
        <taxon>Pseudomonadati</taxon>
        <taxon>Spirochaetota</taxon>
        <taxon>Spirochaetia</taxon>
        <taxon>Leptospirales</taxon>
        <taxon>Leptospiraceae</taxon>
        <taxon>Leptospira</taxon>
    </lineage>
</organism>
<keyword evidence="1" id="KW-0812">Transmembrane</keyword>
<dbReference type="InterPro" id="IPR010780">
    <property type="entry name" value="DUF1375"/>
</dbReference>
<reference evidence="2 3" key="1">
    <citation type="submission" date="2013-01" db="EMBL/GenBank/DDBJ databases">
        <authorList>
            <person name="Harkins D.M."/>
            <person name="Durkin A.S."/>
            <person name="Brinkac L.M."/>
            <person name="Haft D.H."/>
            <person name="Selengut J.D."/>
            <person name="Sanka R."/>
            <person name="DePew J."/>
            <person name="Purushe J."/>
            <person name="Hartskeerl R.A."/>
            <person name="Ahmed A."/>
            <person name="van der Linden H."/>
            <person name="Goris M.G.A."/>
            <person name="Vinetz J.M."/>
            <person name="Sutton G.G."/>
            <person name="Nierman W.C."/>
            <person name="Fouts D.E."/>
        </authorList>
    </citation>
    <scope>NUCLEOTIDE SEQUENCE [LARGE SCALE GENOMIC DNA]</scope>
    <source>
        <strain evidence="2 3">TE 1992</strain>
    </source>
</reference>
<accession>M3EYY0</accession>
<evidence type="ECO:0000256" key="1">
    <source>
        <dbReference type="SAM" id="Phobius"/>
    </source>
</evidence>
<keyword evidence="1" id="KW-1133">Transmembrane helix</keyword>
<dbReference type="AlphaFoldDB" id="M3EYY0"/>
<dbReference type="EMBL" id="AKWW02000030">
    <property type="protein sequence ID" value="EMF43051.1"/>
    <property type="molecule type" value="Genomic_DNA"/>
</dbReference>
<comment type="caution">
    <text evidence="2">The sequence shown here is derived from an EMBL/GenBank/DDBJ whole genome shotgun (WGS) entry which is preliminary data.</text>
</comment>
<dbReference type="Proteomes" id="UP000011754">
    <property type="component" value="Unassembled WGS sequence"/>
</dbReference>